<dbReference type="PANTHER" id="PTHR17224">
    <property type="entry name" value="PEPTIDYL-TRNA HYDROLASE"/>
    <property type="match status" value="1"/>
</dbReference>
<dbReference type="RefSeq" id="WP_129457952.1">
    <property type="nucleotide sequence ID" value="NZ_PPCV01000002.1"/>
</dbReference>
<feature type="binding site" evidence="8">
    <location>
        <position position="126"/>
    </location>
    <ligand>
        <name>tRNA</name>
        <dbReference type="ChEBI" id="CHEBI:17843"/>
    </ligand>
</feature>
<evidence type="ECO:0000256" key="2">
    <source>
        <dbReference type="ARBA" id="ARBA00022555"/>
    </source>
</evidence>
<dbReference type="SUPFAM" id="SSF53178">
    <property type="entry name" value="Peptidyl-tRNA hydrolase-like"/>
    <property type="match status" value="1"/>
</dbReference>
<feature type="site" description="Stabilizes the basic form of H active site to accept a proton" evidence="8">
    <location>
        <position position="105"/>
    </location>
</feature>
<comment type="function">
    <text evidence="8">Catalyzes the release of premature peptidyl moieties from peptidyl-tRNA molecules trapped in stalled 50S ribosomal subunits, and thus maintains levels of free tRNAs and 50S ribosomes.</text>
</comment>
<dbReference type="InterPro" id="IPR036416">
    <property type="entry name" value="Pept_tRNA_hydro_sf"/>
</dbReference>
<comment type="function">
    <text evidence="8">Hydrolyzes ribosome-free peptidyl-tRNAs (with 1 or more amino acids incorporated), which drop off the ribosome during protein synthesis, or as a result of ribosome stalling.</text>
</comment>
<dbReference type="GO" id="GO:0004045">
    <property type="term" value="F:peptidyl-tRNA hydrolase activity"/>
    <property type="evidence" value="ECO:0007669"/>
    <property type="project" value="UniProtKB-UniRule"/>
</dbReference>
<evidence type="ECO:0000256" key="5">
    <source>
        <dbReference type="ARBA" id="ARBA00038063"/>
    </source>
</evidence>
<feature type="site" description="Discriminates between blocked and unblocked aminoacyl-tRNA" evidence="8">
    <location>
        <position position="12"/>
    </location>
</feature>
<dbReference type="GO" id="GO:0072344">
    <property type="term" value="P:rescue of stalled ribosome"/>
    <property type="evidence" value="ECO:0007669"/>
    <property type="project" value="UniProtKB-UniRule"/>
</dbReference>
<evidence type="ECO:0000256" key="10">
    <source>
        <dbReference type="RuleBase" id="RU004320"/>
    </source>
</evidence>
<dbReference type="NCBIfam" id="TIGR00447">
    <property type="entry name" value="pth"/>
    <property type="match status" value="1"/>
</dbReference>
<accession>A0A4Q2EKN4</accession>
<keyword evidence="12" id="KW-1185">Reference proteome</keyword>
<keyword evidence="2 8" id="KW-0820">tRNA-binding</keyword>
<comment type="similarity">
    <text evidence="5 8 10">Belongs to the PTH family.</text>
</comment>
<keyword evidence="3 8" id="KW-0378">Hydrolase</keyword>
<dbReference type="CDD" id="cd00462">
    <property type="entry name" value="PTH"/>
    <property type="match status" value="1"/>
</dbReference>
<dbReference type="HAMAP" id="MF_00083">
    <property type="entry name" value="Pept_tRNA_hydro_bact"/>
    <property type="match status" value="1"/>
</dbReference>
<comment type="subcellular location">
    <subcellularLocation>
        <location evidence="8">Cytoplasm</location>
    </subcellularLocation>
</comment>
<comment type="caution">
    <text evidence="11">The sequence shown here is derived from an EMBL/GenBank/DDBJ whole genome shotgun (WGS) entry which is preliminary data.</text>
</comment>
<dbReference type="Pfam" id="PF01195">
    <property type="entry name" value="Pept_tRNA_hydro"/>
    <property type="match status" value="1"/>
</dbReference>
<dbReference type="FunFam" id="3.40.50.1470:FF:000001">
    <property type="entry name" value="Peptidyl-tRNA hydrolase"/>
    <property type="match status" value="1"/>
</dbReference>
<keyword evidence="8" id="KW-0963">Cytoplasm</keyword>
<evidence type="ECO:0000313" key="11">
    <source>
        <dbReference type="EMBL" id="RXW33054.1"/>
    </source>
</evidence>
<dbReference type="AlphaFoldDB" id="A0A4Q2EKN4"/>
<evidence type="ECO:0000256" key="3">
    <source>
        <dbReference type="ARBA" id="ARBA00022801"/>
    </source>
</evidence>
<dbReference type="PROSITE" id="PS01195">
    <property type="entry name" value="PEPT_TRNA_HYDROL_1"/>
    <property type="match status" value="1"/>
</dbReference>
<dbReference type="InterPro" id="IPR018171">
    <property type="entry name" value="Pept_tRNA_hydro_CS"/>
</dbReference>
<dbReference type="GO" id="GO:0000049">
    <property type="term" value="F:tRNA binding"/>
    <property type="evidence" value="ECO:0007669"/>
    <property type="project" value="UniProtKB-UniRule"/>
</dbReference>
<comment type="subunit">
    <text evidence="8">Monomer.</text>
</comment>
<evidence type="ECO:0000256" key="6">
    <source>
        <dbReference type="ARBA" id="ARBA00048707"/>
    </source>
</evidence>
<feature type="binding site" evidence="8">
    <location>
        <position position="78"/>
    </location>
    <ligand>
        <name>tRNA</name>
        <dbReference type="ChEBI" id="CHEBI:17843"/>
    </ligand>
</feature>
<evidence type="ECO:0000313" key="12">
    <source>
        <dbReference type="Proteomes" id="UP000290624"/>
    </source>
</evidence>
<feature type="active site" description="Proton acceptor" evidence="8">
    <location>
        <position position="22"/>
    </location>
</feature>
<dbReference type="Proteomes" id="UP000290624">
    <property type="component" value="Unassembled WGS sequence"/>
</dbReference>
<evidence type="ECO:0000256" key="8">
    <source>
        <dbReference type="HAMAP-Rule" id="MF_00083"/>
    </source>
</evidence>
<dbReference type="OrthoDB" id="9800507at2"/>
<evidence type="ECO:0000256" key="1">
    <source>
        <dbReference type="ARBA" id="ARBA00013260"/>
    </source>
</evidence>
<feature type="binding site" evidence="8">
    <location>
        <position position="17"/>
    </location>
    <ligand>
        <name>tRNA</name>
        <dbReference type="ChEBI" id="CHEBI:17843"/>
    </ligand>
</feature>
<dbReference type="EC" id="3.1.1.29" evidence="1 8"/>
<organism evidence="11 12">
    <name type="scientific">Propioniciclava flava</name>
    <dbReference type="NCBI Taxonomy" id="2072026"/>
    <lineage>
        <taxon>Bacteria</taxon>
        <taxon>Bacillati</taxon>
        <taxon>Actinomycetota</taxon>
        <taxon>Actinomycetes</taxon>
        <taxon>Propionibacteriales</taxon>
        <taxon>Propionibacteriaceae</taxon>
        <taxon>Propioniciclava</taxon>
    </lineage>
</organism>
<evidence type="ECO:0000256" key="7">
    <source>
        <dbReference type="ARBA" id="ARBA00050038"/>
    </source>
</evidence>
<dbReference type="GO" id="GO:0006515">
    <property type="term" value="P:protein quality control for misfolded or incompletely synthesized proteins"/>
    <property type="evidence" value="ECO:0007669"/>
    <property type="project" value="UniProtKB-UniRule"/>
</dbReference>
<reference evidence="11 12" key="1">
    <citation type="submission" date="2018-01" db="EMBL/GenBank/DDBJ databases">
        <title>Lactibacter flavus gen. nov., sp. nov., a novel bacterium of the family Propionibacteriaceae isolated from raw milk and dairy products.</title>
        <authorList>
            <person name="Wenning M."/>
            <person name="Breitenwieser F."/>
            <person name="Huptas C."/>
            <person name="von Neubeck M."/>
            <person name="Busse H.-J."/>
            <person name="Scherer S."/>
        </authorList>
    </citation>
    <scope>NUCLEOTIDE SEQUENCE [LARGE SCALE GENOMIC DNA]</scope>
    <source>
        <strain evidence="11 12">VG341</strain>
    </source>
</reference>
<proteinExistence type="inferred from homology"/>
<comment type="catalytic activity">
    <reaction evidence="6 8 9">
        <text>an N-acyl-L-alpha-aminoacyl-tRNA + H2O = an N-acyl-L-amino acid + a tRNA + H(+)</text>
        <dbReference type="Rhea" id="RHEA:54448"/>
        <dbReference type="Rhea" id="RHEA-COMP:10123"/>
        <dbReference type="Rhea" id="RHEA-COMP:13883"/>
        <dbReference type="ChEBI" id="CHEBI:15377"/>
        <dbReference type="ChEBI" id="CHEBI:15378"/>
        <dbReference type="ChEBI" id="CHEBI:59874"/>
        <dbReference type="ChEBI" id="CHEBI:78442"/>
        <dbReference type="ChEBI" id="CHEBI:138191"/>
        <dbReference type="EC" id="3.1.1.29"/>
    </reaction>
</comment>
<keyword evidence="4 8" id="KW-0694">RNA-binding</keyword>
<evidence type="ECO:0000256" key="9">
    <source>
        <dbReference type="RuleBase" id="RU000673"/>
    </source>
</evidence>
<dbReference type="PANTHER" id="PTHR17224:SF1">
    <property type="entry name" value="PEPTIDYL-TRNA HYDROLASE"/>
    <property type="match status" value="1"/>
</dbReference>
<evidence type="ECO:0000256" key="4">
    <source>
        <dbReference type="ARBA" id="ARBA00022884"/>
    </source>
</evidence>
<protein>
    <recommendedName>
        <fullName evidence="7 8">Peptidyl-tRNA hydrolase</fullName>
        <shortName evidence="8">Pth</shortName>
        <ecNumber evidence="1 8">3.1.1.29</ecNumber>
    </recommendedName>
</protein>
<dbReference type="Gene3D" id="3.40.50.1470">
    <property type="entry name" value="Peptidyl-tRNA hydrolase"/>
    <property type="match status" value="1"/>
</dbReference>
<dbReference type="InterPro" id="IPR001328">
    <property type="entry name" value="Pept_tRNA_hydro"/>
</dbReference>
<dbReference type="PROSITE" id="PS01196">
    <property type="entry name" value="PEPT_TRNA_HYDROL_2"/>
    <property type="match status" value="1"/>
</dbReference>
<feature type="binding site" evidence="8">
    <location>
        <position position="80"/>
    </location>
    <ligand>
        <name>tRNA</name>
        <dbReference type="ChEBI" id="CHEBI:17843"/>
    </ligand>
</feature>
<dbReference type="EMBL" id="PPCV01000002">
    <property type="protein sequence ID" value="RXW33054.1"/>
    <property type="molecule type" value="Genomic_DNA"/>
</dbReference>
<gene>
    <name evidence="8" type="primary">pth</name>
    <name evidence="11" type="ORF">C1706_04135</name>
</gene>
<sequence>MPHAWLVVGLGNPGPTYASTRHNVGFMVADELAGRARAPFTAPRGMRADVCETRLTPAGMGGVGADAQRVVVIKPRTFMNDSGAAVGKASAFYKISPENVIVVHDELDLDFGRLRVKKGGGDNGHNGLKSIRAALGTGDFYRVRFGIGRPPGRQDAAAYVLATIPASLREDYAVEASRNADAVETLIAAGLEAVQNRFNS</sequence>
<name>A0A4Q2EKN4_9ACTN</name>
<dbReference type="GO" id="GO:0005737">
    <property type="term" value="C:cytoplasm"/>
    <property type="evidence" value="ECO:0007669"/>
    <property type="project" value="UniProtKB-SubCell"/>
</dbReference>